<protein>
    <submittedName>
        <fullName evidence="1">Uncharacterized protein</fullName>
    </submittedName>
</protein>
<comment type="caution">
    <text evidence="1">The sequence shown here is derived from an EMBL/GenBank/DDBJ whole genome shotgun (WGS) entry which is preliminary data.</text>
</comment>
<gene>
    <name evidence="1" type="ORF">AWB78_08098</name>
</gene>
<evidence type="ECO:0000313" key="1">
    <source>
        <dbReference type="EMBL" id="SAL06498.1"/>
    </source>
</evidence>
<accession>A0A158EI37</accession>
<name>A0A158EI37_9BURK</name>
<proteinExistence type="predicted"/>
<reference evidence="1" key="1">
    <citation type="submission" date="2016-01" db="EMBL/GenBank/DDBJ databases">
        <authorList>
            <person name="Peeters C."/>
        </authorList>
    </citation>
    <scope>NUCLEOTIDE SEQUENCE</scope>
    <source>
        <strain evidence="1">LMG 29321</strain>
    </source>
</reference>
<organism evidence="1 2">
    <name type="scientific">Caballeronia calidae</name>
    <dbReference type="NCBI Taxonomy" id="1777139"/>
    <lineage>
        <taxon>Bacteria</taxon>
        <taxon>Pseudomonadati</taxon>
        <taxon>Pseudomonadota</taxon>
        <taxon>Betaproteobacteria</taxon>
        <taxon>Burkholderiales</taxon>
        <taxon>Burkholderiaceae</taxon>
        <taxon>Caballeronia</taxon>
    </lineage>
</organism>
<keyword evidence="2" id="KW-1185">Reference proteome</keyword>
<dbReference type="EMBL" id="FCOX02000118">
    <property type="protein sequence ID" value="SAL06498.1"/>
    <property type="molecule type" value="Genomic_DNA"/>
</dbReference>
<dbReference type="AlphaFoldDB" id="A0A158EI37"/>
<evidence type="ECO:0000313" key="2">
    <source>
        <dbReference type="Proteomes" id="UP000071859"/>
    </source>
</evidence>
<sequence length="183" mass="20590">MFAGANAPGFAEQARYPKARRKFGPALKLLAMLRAPARMRRREEIFMIVGLVKISIAVEGTRDPVDGLRACLFVAPAKACFVDGIVRRPPQALSKHSILPQLVRLLLGTSLPAIGPRQQSHGLIAVFGPPTICSIHDVRSGYAFKISSIYPSIRLKFRRLKRPTRWRHFVQPRWFVKDQEVIP</sequence>
<dbReference type="Proteomes" id="UP000071859">
    <property type="component" value="Unassembled WGS sequence"/>
</dbReference>